<comment type="caution">
    <text evidence="1">The sequence shown here is derived from an EMBL/GenBank/DDBJ whole genome shotgun (WGS) entry which is preliminary data.</text>
</comment>
<gene>
    <name evidence="1" type="ORF">HNY73_021249</name>
</gene>
<dbReference type="Proteomes" id="UP000807504">
    <property type="component" value="Unassembled WGS sequence"/>
</dbReference>
<protein>
    <submittedName>
        <fullName evidence="1">Uncharacterized protein</fullName>
    </submittedName>
</protein>
<name>A0A8T0EAL0_ARGBR</name>
<proteinExistence type="predicted"/>
<reference evidence="1" key="2">
    <citation type="submission" date="2020-06" db="EMBL/GenBank/DDBJ databases">
        <authorList>
            <person name="Sheffer M."/>
        </authorList>
    </citation>
    <scope>NUCLEOTIDE SEQUENCE</scope>
</reference>
<reference evidence="1" key="1">
    <citation type="journal article" date="2020" name="bioRxiv">
        <title>Chromosome-level reference genome of the European wasp spider Argiope bruennichi: a resource for studies on range expansion and evolutionary adaptation.</title>
        <authorList>
            <person name="Sheffer M.M."/>
            <person name="Hoppe A."/>
            <person name="Krehenwinkel H."/>
            <person name="Uhl G."/>
            <person name="Kuss A.W."/>
            <person name="Jensen L."/>
            <person name="Jensen C."/>
            <person name="Gillespie R.G."/>
            <person name="Hoff K.J."/>
            <person name="Prost S."/>
        </authorList>
    </citation>
    <scope>NUCLEOTIDE SEQUENCE</scope>
</reference>
<organism evidence="1 2">
    <name type="scientific">Argiope bruennichi</name>
    <name type="common">Wasp spider</name>
    <name type="synonym">Aranea bruennichi</name>
    <dbReference type="NCBI Taxonomy" id="94029"/>
    <lineage>
        <taxon>Eukaryota</taxon>
        <taxon>Metazoa</taxon>
        <taxon>Ecdysozoa</taxon>
        <taxon>Arthropoda</taxon>
        <taxon>Chelicerata</taxon>
        <taxon>Arachnida</taxon>
        <taxon>Araneae</taxon>
        <taxon>Araneomorphae</taxon>
        <taxon>Entelegynae</taxon>
        <taxon>Araneoidea</taxon>
        <taxon>Araneidae</taxon>
        <taxon>Argiope</taxon>
    </lineage>
</organism>
<accession>A0A8T0EAL0</accession>
<evidence type="ECO:0000313" key="1">
    <source>
        <dbReference type="EMBL" id="KAF8768426.1"/>
    </source>
</evidence>
<dbReference type="AlphaFoldDB" id="A0A8T0EAL0"/>
<keyword evidence="2" id="KW-1185">Reference proteome</keyword>
<evidence type="ECO:0000313" key="2">
    <source>
        <dbReference type="Proteomes" id="UP000807504"/>
    </source>
</evidence>
<dbReference type="EMBL" id="JABXBU010002230">
    <property type="protein sequence ID" value="KAF8768426.1"/>
    <property type="molecule type" value="Genomic_DNA"/>
</dbReference>
<sequence length="113" mass="13137">MQLTVIQICKIYAMGYYYYSKIRMSQVIIYDVEKMRDPGGDELDCYIFMLSDNVRYPLGRTKDPLNNSELAKAENFMVKAMKHQEFAADIQNLQIKGFVSPNSKLKEPQLHFG</sequence>